<evidence type="ECO:0000256" key="1">
    <source>
        <dbReference type="ARBA" id="ARBA00008874"/>
    </source>
</evidence>
<name>A0A8C9LRA1_9PRIM</name>
<dbReference type="SUPFAM" id="SSF56112">
    <property type="entry name" value="Protein kinase-like (PK-like)"/>
    <property type="match status" value="1"/>
</dbReference>
<organism evidence="2 3">
    <name type="scientific">Piliocolobus tephrosceles</name>
    <name type="common">Ugandan red Colobus</name>
    <dbReference type="NCBI Taxonomy" id="591936"/>
    <lineage>
        <taxon>Eukaryota</taxon>
        <taxon>Metazoa</taxon>
        <taxon>Chordata</taxon>
        <taxon>Craniata</taxon>
        <taxon>Vertebrata</taxon>
        <taxon>Euteleostomi</taxon>
        <taxon>Mammalia</taxon>
        <taxon>Eutheria</taxon>
        <taxon>Euarchontoglires</taxon>
        <taxon>Primates</taxon>
        <taxon>Haplorrhini</taxon>
        <taxon>Catarrhini</taxon>
        <taxon>Cercopithecidae</taxon>
        <taxon>Colobinae</taxon>
        <taxon>Piliocolobus</taxon>
    </lineage>
</organism>
<dbReference type="Gene3D" id="3.30.200.20">
    <property type="entry name" value="Phosphorylase Kinase, domain 1"/>
    <property type="match status" value="1"/>
</dbReference>
<dbReference type="InterPro" id="IPR011009">
    <property type="entry name" value="Kinase-like_dom_sf"/>
</dbReference>
<proteinExistence type="inferred from homology"/>
<dbReference type="PANTHER" id="PTHR48014:SF13">
    <property type="entry name" value="STE20-RELATED KINASE ADAPTER PROTEIN BETA"/>
    <property type="match status" value="1"/>
</dbReference>
<dbReference type="PANTHER" id="PTHR48014">
    <property type="entry name" value="SERINE/THREONINE-PROTEIN KINASE FRAY2"/>
    <property type="match status" value="1"/>
</dbReference>
<sequence length="123" mass="14126">QGTGSDLVCSINVSHYELQVEIGRGFDNLTSVHLAWHTPAGALVTIKVTNLENCNEERLKVLQKAMILSHFFWHPNITTYWTVFSVDKLYLKTQLVHWRIYYFKITLFKGASVCSPFGSHRVL</sequence>
<dbReference type="Proteomes" id="UP000694416">
    <property type="component" value="Unplaced"/>
</dbReference>
<dbReference type="AlphaFoldDB" id="A0A8C9LRA1"/>
<dbReference type="GO" id="GO:0006611">
    <property type="term" value="P:protein export from nucleus"/>
    <property type="evidence" value="ECO:0007669"/>
    <property type="project" value="TreeGrafter"/>
</dbReference>
<dbReference type="Ensembl" id="ENSPTET00000030772.1">
    <property type="protein sequence ID" value="ENSPTEP00000021314.1"/>
    <property type="gene ID" value="ENSPTEG00000022390.1"/>
</dbReference>
<reference evidence="2" key="1">
    <citation type="submission" date="2025-05" db="UniProtKB">
        <authorList>
            <consortium name="Ensembl"/>
        </authorList>
    </citation>
    <scope>IDENTIFICATION</scope>
</reference>
<dbReference type="Ensembl" id="ENSPTET00000030827.1">
    <property type="protein sequence ID" value="ENSPTEP00000021362.1"/>
    <property type="gene ID" value="ENSPTEG00000022418.1"/>
</dbReference>
<accession>A0A8C9LRA1</accession>
<evidence type="ECO:0000313" key="3">
    <source>
        <dbReference type="Proteomes" id="UP000694416"/>
    </source>
</evidence>
<evidence type="ECO:0000313" key="2">
    <source>
        <dbReference type="Ensembl" id="ENSPTEP00000021362.1"/>
    </source>
</evidence>
<protein>
    <submittedName>
        <fullName evidence="2">Uncharacterized protein</fullName>
    </submittedName>
</protein>
<comment type="similarity">
    <text evidence="1">Belongs to the protein kinase superfamily. STE Ser/Thr protein kinase family. STE20 subfamily.</text>
</comment>
<keyword evidence="3" id="KW-1185">Reference proteome</keyword>
<dbReference type="FunFam" id="3.30.200.20:FF:000291">
    <property type="entry name" value="STE20-related kinase adapter protein beta isoform X1"/>
    <property type="match status" value="1"/>
</dbReference>
<dbReference type="GO" id="GO:0043539">
    <property type="term" value="F:protein serine/threonine kinase activator activity"/>
    <property type="evidence" value="ECO:0007669"/>
    <property type="project" value="InterPro"/>
</dbReference>
<dbReference type="InterPro" id="IPR047173">
    <property type="entry name" value="STRAD_A/B-like"/>
</dbReference>
<dbReference type="GO" id="GO:1902554">
    <property type="term" value="C:serine/threonine protein kinase complex"/>
    <property type="evidence" value="ECO:0007669"/>
    <property type="project" value="TreeGrafter"/>
</dbReference>